<feature type="signal peptide" evidence="1">
    <location>
        <begin position="1"/>
        <end position="23"/>
    </location>
</feature>
<sequence>MIDNLLKSATLALCLVAAQPAHAGFSSVFGPLKTMTVSVTGSLPERSSAFCISTSAGAFALDDLSRALGSVETFDV</sequence>
<dbReference type="RefSeq" id="WP_131305599.1">
    <property type="nucleotide sequence ID" value="NZ_SJFN01000002.1"/>
</dbReference>
<name>A0A4Q9VYD4_9HYPH</name>
<organism evidence="2 3">
    <name type="scientific">Siculibacillus lacustris</name>
    <dbReference type="NCBI Taxonomy" id="1549641"/>
    <lineage>
        <taxon>Bacteria</taxon>
        <taxon>Pseudomonadati</taxon>
        <taxon>Pseudomonadota</taxon>
        <taxon>Alphaproteobacteria</taxon>
        <taxon>Hyphomicrobiales</taxon>
        <taxon>Ancalomicrobiaceae</taxon>
        <taxon>Siculibacillus</taxon>
    </lineage>
</organism>
<feature type="chain" id="PRO_5020471871" evidence="1">
    <location>
        <begin position="24"/>
        <end position="76"/>
    </location>
</feature>
<comment type="caution">
    <text evidence="2">The sequence shown here is derived from an EMBL/GenBank/DDBJ whole genome shotgun (WGS) entry which is preliminary data.</text>
</comment>
<protein>
    <submittedName>
        <fullName evidence="2">Uncharacterized protein</fullName>
    </submittedName>
</protein>
<evidence type="ECO:0000313" key="2">
    <source>
        <dbReference type="EMBL" id="TBW41032.1"/>
    </source>
</evidence>
<dbReference type="EMBL" id="SJFN01000002">
    <property type="protein sequence ID" value="TBW41032.1"/>
    <property type="molecule type" value="Genomic_DNA"/>
</dbReference>
<reference evidence="2 3" key="1">
    <citation type="submission" date="2019-02" db="EMBL/GenBank/DDBJ databases">
        <title>Siculibacillus lacustris gen. nov., sp. nov., a new rosette-forming bacterium isolated from a freshwater crater lake (Lake St. Ana, Romania).</title>
        <authorList>
            <person name="Felfoldi T."/>
            <person name="Marton Z."/>
            <person name="Szabo A."/>
            <person name="Mentes A."/>
            <person name="Boka K."/>
            <person name="Marialigeti K."/>
            <person name="Mathe I."/>
            <person name="Koncz M."/>
            <person name="Schumann P."/>
            <person name="Toth E."/>
        </authorList>
    </citation>
    <scope>NUCLEOTIDE SEQUENCE [LARGE SCALE GENOMIC DNA]</scope>
    <source>
        <strain evidence="2 3">SA-279</strain>
    </source>
</reference>
<proteinExistence type="predicted"/>
<keyword evidence="3" id="KW-1185">Reference proteome</keyword>
<dbReference type="Proteomes" id="UP000292781">
    <property type="component" value="Unassembled WGS sequence"/>
</dbReference>
<evidence type="ECO:0000313" key="3">
    <source>
        <dbReference type="Proteomes" id="UP000292781"/>
    </source>
</evidence>
<dbReference type="AlphaFoldDB" id="A0A4Q9VYD4"/>
<evidence type="ECO:0000256" key="1">
    <source>
        <dbReference type="SAM" id="SignalP"/>
    </source>
</evidence>
<keyword evidence="1" id="KW-0732">Signal</keyword>
<accession>A0A4Q9VYD4</accession>
<gene>
    <name evidence="2" type="ORF">EYW49_02440</name>
</gene>